<dbReference type="Gene3D" id="1.20.144.10">
    <property type="entry name" value="Phosphatidic acid phosphatase type 2/haloperoxidase"/>
    <property type="match status" value="1"/>
</dbReference>
<organism evidence="1 2">
    <name type="scientific">Tetradesmus obliquus</name>
    <name type="common">Green alga</name>
    <name type="synonym">Acutodesmus obliquus</name>
    <dbReference type="NCBI Taxonomy" id="3088"/>
    <lineage>
        <taxon>Eukaryota</taxon>
        <taxon>Viridiplantae</taxon>
        <taxon>Chlorophyta</taxon>
        <taxon>core chlorophytes</taxon>
        <taxon>Chlorophyceae</taxon>
        <taxon>CS clade</taxon>
        <taxon>Sphaeropleales</taxon>
        <taxon>Scenedesmaceae</taxon>
        <taxon>Tetradesmus</taxon>
    </lineage>
</organism>
<protein>
    <submittedName>
        <fullName evidence="1">Uncharacterized protein</fullName>
    </submittedName>
</protein>
<accession>A0ABY8UK01</accession>
<name>A0ABY8UK01_TETOB</name>
<evidence type="ECO:0000313" key="2">
    <source>
        <dbReference type="Proteomes" id="UP001244341"/>
    </source>
</evidence>
<dbReference type="EMBL" id="CP126219">
    <property type="protein sequence ID" value="WIA20521.1"/>
    <property type="molecule type" value="Genomic_DNA"/>
</dbReference>
<keyword evidence="2" id="KW-1185">Reference proteome</keyword>
<dbReference type="Proteomes" id="UP001244341">
    <property type="component" value="Chromosome 12b"/>
</dbReference>
<reference evidence="1 2" key="1">
    <citation type="submission" date="2023-05" db="EMBL/GenBank/DDBJ databases">
        <title>A 100% complete, gapless, phased diploid assembly of the Scenedesmus obliquus UTEX 3031 genome.</title>
        <authorList>
            <person name="Biondi T.C."/>
            <person name="Hanschen E.R."/>
            <person name="Kwon T."/>
            <person name="Eng W."/>
            <person name="Kruse C.P.S."/>
            <person name="Koehler S.I."/>
            <person name="Kunde Y."/>
            <person name="Gleasner C.D."/>
            <person name="You Mak K.T."/>
            <person name="Polle J."/>
            <person name="Hovde B.T."/>
            <person name="Starkenburg S.R."/>
        </authorList>
    </citation>
    <scope>NUCLEOTIDE SEQUENCE [LARGE SCALE GENOMIC DNA]</scope>
    <source>
        <strain evidence="1 2">DOE0152z</strain>
    </source>
</reference>
<evidence type="ECO:0000313" key="1">
    <source>
        <dbReference type="EMBL" id="WIA20521.1"/>
    </source>
</evidence>
<gene>
    <name evidence="1" type="ORF">OEZ85_004916</name>
</gene>
<sequence>MLLAHPATAQVYSPRSCRSICRSGTQDVSQPSDAFKNLNFQDNRASQWAGVTLRALREALASPASTLTPPAVAKFLGIYSLAVYQGFALWSPPGRHFLPLTSDILSVPIASQFTVPAGSVSNDPAASLRAQEAAISGAAATFFSLFFQGQLASWSAVQAILATMQANSTADMSSQPAAFQQGQAIATEFYNIFGIANLHNDRKDALPSNLNTPTPQPTPVITDSSPTSLVNGPFTWYPLQIPRSANAFTTGPGALFPPEVFASSTAMPSKVPFLRGYAAVQGPPLLRSVQEGRTQLLKGLDGPPLADKPARFDAAMREVLAVSGQLDDIRKAIAEVWADGPDSTTPPGG</sequence>
<proteinExistence type="predicted"/>